<dbReference type="PANTHER" id="PTHR33351">
    <property type="entry name" value="HISACTOPHILIN-1-RELATED"/>
    <property type="match status" value="1"/>
</dbReference>
<reference evidence="1" key="2">
    <citation type="submission" date="2022-06" db="UniProtKB">
        <authorList>
            <consortium name="EnsemblMetazoa"/>
        </authorList>
    </citation>
    <scope>IDENTIFICATION</scope>
    <source>
        <strain evidence="1">PS312</strain>
    </source>
</reference>
<dbReference type="InterPro" id="IPR052883">
    <property type="entry name" value="Hisactophilin"/>
</dbReference>
<evidence type="ECO:0000313" key="1">
    <source>
        <dbReference type="EnsemblMetazoa" id="PPA42385.1"/>
    </source>
</evidence>
<evidence type="ECO:0000313" key="2">
    <source>
        <dbReference type="Proteomes" id="UP000005239"/>
    </source>
</evidence>
<accession>A0A8R1Z494</accession>
<dbReference type="Gene3D" id="2.80.10.50">
    <property type="match status" value="1"/>
</dbReference>
<dbReference type="GO" id="GO:0015629">
    <property type="term" value="C:actin cytoskeleton"/>
    <property type="evidence" value="ECO:0000318"/>
    <property type="project" value="GO_Central"/>
</dbReference>
<dbReference type="EnsemblMetazoa" id="PPA42385.1">
    <property type="protein sequence ID" value="PPA42385.1"/>
    <property type="gene ID" value="WBGene00280754"/>
</dbReference>
<gene>
    <name evidence="1" type="primary">WBGene00280754</name>
</gene>
<organism evidence="1 2">
    <name type="scientific">Pristionchus pacificus</name>
    <name type="common">Parasitic nematode worm</name>
    <dbReference type="NCBI Taxonomy" id="54126"/>
    <lineage>
        <taxon>Eukaryota</taxon>
        <taxon>Metazoa</taxon>
        <taxon>Ecdysozoa</taxon>
        <taxon>Nematoda</taxon>
        <taxon>Chromadorea</taxon>
        <taxon>Rhabditida</taxon>
        <taxon>Rhabditina</taxon>
        <taxon>Diplogasteromorpha</taxon>
        <taxon>Diplogasteroidea</taxon>
        <taxon>Neodiplogasteridae</taxon>
        <taxon>Pristionchus</taxon>
    </lineage>
</organism>
<accession>A0A2A6D288</accession>
<sequence>FKSVQCYNHTNMRVNASSDGDPQLYCFRSVHGDFLRVRLGDENRCEWSVCLTPSSKGSEQWHIDKRIGKVVLRTGCSPVKFLRANPDGSVDLADRAHAWEEWTLVRNGNDTYSFLSHHGSWLSARKNGKLAVVESLRAHSTADEQFTLGQS</sequence>
<dbReference type="PANTHER" id="PTHR33351:SF1">
    <property type="entry name" value="IG-LIKE DOMAIN-CONTAINING PROTEIN-RELATED"/>
    <property type="match status" value="1"/>
</dbReference>
<dbReference type="CDD" id="cd00257">
    <property type="entry name" value="beta-trefoil_FSCN-like"/>
    <property type="match status" value="1"/>
</dbReference>
<dbReference type="InterPro" id="IPR008999">
    <property type="entry name" value="Actin-crosslinking"/>
</dbReference>
<reference evidence="2" key="1">
    <citation type="journal article" date="2008" name="Nat. Genet.">
        <title>The Pristionchus pacificus genome provides a unique perspective on nematode lifestyle and parasitism.</title>
        <authorList>
            <person name="Dieterich C."/>
            <person name="Clifton S.W."/>
            <person name="Schuster L.N."/>
            <person name="Chinwalla A."/>
            <person name="Delehaunty K."/>
            <person name="Dinkelacker I."/>
            <person name="Fulton L."/>
            <person name="Fulton R."/>
            <person name="Godfrey J."/>
            <person name="Minx P."/>
            <person name="Mitreva M."/>
            <person name="Roeseler W."/>
            <person name="Tian H."/>
            <person name="Witte H."/>
            <person name="Yang S.P."/>
            <person name="Wilson R.K."/>
            <person name="Sommer R.J."/>
        </authorList>
    </citation>
    <scope>NUCLEOTIDE SEQUENCE [LARGE SCALE GENOMIC DNA]</scope>
    <source>
        <strain evidence="2">PS312</strain>
    </source>
</reference>
<dbReference type="OrthoDB" id="429835at2759"/>
<dbReference type="AlphaFoldDB" id="A0A2A6D288"/>
<dbReference type="GO" id="GO:0030041">
    <property type="term" value="P:actin filament polymerization"/>
    <property type="evidence" value="ECO:0000318"/>
    <property type="project" value="GO_Central"/>
</dbReference>
<keyword evidence="2" id="KW-1185">Reference proteome</keyword>
<dbReference type="Proteomes" id="UP000005239">
    <property type="component" value="Unassembled WGS sequence"/>
</dbReference>
<proteinExistence type="predicted"/>
<protein>
    <submittedName>
        <fullName evidence="1">Uncharacterized protein</fullName>
    </submittedName>
</protein>
<dbReference type="GO" id="GO:0051015">
    <property type="term" value="F:actin filament binding"/>
    <property type="evidence" value="ECO:0000318"/>
    <property type="project" value="GO_Central"/>
</dbReference>
<dbReference type="SUPFAM" id="SSF50405">
    <property type="entry name" value="Actin-crosslinking proteins"/>
    <property type="match status" value="1"/>
</dbReference>
<name>A0A2A6D288_PRIPA</name>